<comment type="caution">
    <text evidence="3">The sequence shown here is derived from an EMBL/GenBank/DDBJ whole genome shotgun (WGS) entry which is preliminary data.</text>
</comment>
<accession>A0ABS3I3M9</accession>
<organism evidence="3 4">
    <name type="scientific">Myceligenerans salitolerans</name>
    <dbReference type="NCBI Taxonomy" id="1230528"/>
    <lineage>
        <taxon>Bacteria</taxon>
        <taxon>Bacillati</taxon>
        <taxon>Actinomycetota</taxon>
        <taxon>Actinomycetes</taxon>
        <taxon>Micrococcales</taxon>
        <taxon>Promicromonosporaceae</taxon>
        <taxon>Myceligenerans</taxon>
    </lineage>
</organism>
<dbReference type="InterPro" id="IPR002347">
    <property type="entry name" value="SDR_fam"/>
</dbReference>
<reference evidence="4" key="2">
    <citation type="submission" date="2023-07" db="EMBL/GenBank/DDBJ databases">
        <title>Myceligenerans salitolerans sp. nov., a halotolerant actinomycete isolated from a salt lake in Xinjiang, China.</title>
        <authorList>
            <person name="Guan T."/>
        </authorList>
    </citation>
    <scope>NUCLEOTIDE SEQUENCE [LARGE SCALE GENOMIC DNA]</scope>
    <source>
        <strain evidence="4">XHU 5031</strain>
    </source>
</reference>
<feature type="domain" description="Ketoreductase" evidence="2">
    <location>
        <begin position="8"/>
        <end position="188"/>
    </location>
</feature>
<dbReference type="NCBIfam" id="NF005559">
    <property type="entry name" value="PRK07231.1"/>
    <property type="match status" value="1"/>
</dbReference>
<dbReference type="InterPro" id="IPR020904">
    <property type="entry name" value="Sc_DH/Rdtase_CS"/>
</dbReference>
<comment type="similarity">
    <text evidence="1">Belongs to the short-chain dehydrogenases/reductases (SDR) family.</text>
</comment>
<name>A0ABS3I3M9_9MICO</name>
<keyword evidence="4" id="KW-1185">Reference proteome</keyword>
<dbReference type="InterPro" id="IPR036291">
    <property type="entry name" value="NAD(P)-bd_dom_sf"/>
</dbReference>
<dbReference type="PRINTS" id="PR00081">
    <property type="entry name" value="GDHRDH"/>
</dbReference>
<sequence>MADRFEGRVAVITGASRGIGFAIARRLVAEGGSVVITGRDQEALTAAVAELGEERAAGVAGKVDDAAHRAATISAAVDRFGGLDHLVNNAGINPAYGALADLDLAAARKILEVNVIAALEWARDAVAAAGATGAGGLRSIVNLSSVAGTGASPGIGFYGVSKAALINLTQQLAGELAPDIRVNALAPAVVRTSFARALYEGRDEQVSAEYPLQRLGEPSDVAGPAAFLLSDDAAWVTGQTLLVDGGASIRALG</sequence>
<dbReference type="PANTHER" id="PTHR43943">
    <property type="entry name" value="DEHYDROGENASE/REDUCTASE (SDR FAMILY) MEMBER 4"/>
    <property type="match status" value="1"/>
</dbReference>
<dbReference type="PROSITE" id="PS00061">
    <property type="entry name" value="ADH_SHORT"/>
    <property type="match status" value="1"/>
</dbReference>
<dbReference type="Proteomes" id="UP000664617">
    <property type="component" value="Unassembled WGS sequence"/>
</dbReference>
<reference evidence="3 4" key="1">
    <citation type="submission" date="2021-03" db="EMBL/GenBank/DDBJ databases">
        <authorList>
            <person name="Xin L."/>
        </authorList>
    </citation>
    <scope>NUCLEOTIDE SEQUENCE [LARGE SCALE GENOMIC DNA]</scope>
    <source>
        <strain evidence="3 4">XHU 5031</strain>
    </source>
</reference>
<gene>
    <name evidence="3" type="ORF">J0911_00890</name>
</gene>
<dbReference type="PRINTS" id="PR00080">
    <property type="entry name" value="SDRFAMILY"/>
</dbReference>
<evidence type="ECO:0000313" key="4">
    <source>
        <dbReference type="Proteomes" id="UP000664617"/>
    </source>
</evidence>
<dbReference type="Pfam" id="PF13561">
    <property type="entry name" value="adh_short_C2"/>
    <property type="match status" value="1"/>
</dbReference>
<protein>
    <submittedName>
        <fullName evidence="3">SDR family oxidoreductase</fullName>
    </submittedName>
</protein>
<evidence type="ECO:0000256" key="1">
    <source>
        <dbReference type="ARBA" id="ARBA00006484"/>
    </source>
</evidence>
<evidence type="ECO:0000259" key="2">
    <source>
        <dbReference type="SMART" id="SM00822"/>
    </source>
</evidence>
<dbReference type="EMBL" id="JAFMPK010000009">
    <property type="protein sequence ID" value="MBO0607582.1"/>
    <property type="molecule type" value="Genomic_DNA"/>
</dbReference>
<dbReference type="SMART" id="SM00822">
    <property type="entry name" value="PKS_KR"/>
    <property type="match status" value="1"/>
</dbReference>
<dbReference type="Gene3D" id="3.40.50.720">
    <property type="entry name" value="NAD(P)-binding Rossmann-like Domain"/>
    <property type="match status" value="1"/>
</dbReference>
<dbReference type="RefSeq" id="WP_207273508.1">
    <property type="nucleotide sequence ID" value="NZ_JAFMPK010000009.1"/>
</dbReference>
<dbReference type="SUPFAM" id="SSF51735">
    <property type="entry name" value="NAD(P)-binding Rossmann-fold domains"/>
    <property type="match status" value="1"/>
</dbReference>
<evidence type="ECO:0000313" key="3">
    <source>
        <dbReference type="EMBL" id="MBO0607582.1"/>
    </source>
</evidence>
<dbReference type="InterPro" id="IPR057326">
    <property type="entry name" value="KR_dom"/>
</dbReference>
<proteinExistence type="inferred from homology"/>
<dbReference type="PANTHER" id="PTHR43943:SF2">
    <property type="entry name" value="DEHYDROGENASE_REDUCTASE 4"/>
    <property type="match status" value="1"/>
</dbReference>
<dbReference type="CDD" id="cd05233">
    <property type="entry name" value="SDR_c"/>
    <property type="match status" value="1"/>
</dbReference>